<organism evidence="1">
    <name type="scientific">Wolbachia endosymbiont of Sergentomyia squamirostris</name>
    <dbReference type="NCBI Taxonomy" id="3113640"/>
    <lineage>
        <taxon>Bacteria</taxon>
        <taxon>Pseudomonadati</taxon>
        <taxon>Pseudomonadota</taxon>
        <taxon>Alphaproteobacteria</taxon>
        <taxon>Rickettsiales</taxon>
        <taxon>Anaplasmataceae</taxon>
        <taxon>Wolbachieae</taxon>
        <taxon>Wolbachia</taxon>
    </lineage>
</organism>
<gene>
    <name evidence="1" type="ORF">DMENIID0003_13380</name>
</gene>
<accession>A0AAT9GEJ4</accession>
<sequence>MNDLKKIYRATSKEIAENYLLELEEKWGEKYPLVLAEQLGKFIWLLQVC</sequence>
<proteinExistence type="predicted"/>
<name>A0AAT9GEJ4_9RICK</name>
<dbReference type="AlphaFoldDB" id="A0AAT9GEJ4"/>
<reference evidence="1" key="1">
    <citation type="submission" date="2024-01" db="EMBL/GenBank/DDBJ databases">
        <title>Sequencing the genomes of a sandfly, Sergentomyia squamirostris, and its two endosymbionts.</title>
        <authorList>
            <person name="Itokawa K."/>
            <person name="Sanjoba C."/>
        </authorList>
    </citation>
    <scope>NUCLEOTIDE SEQUENCE</scope>
    <source>
        <strain evidence="1">WSSQ</strain>
    </source>
</reference>
<dbReference type="EMBL" id="AP029172">
    <property type="protein sequence ID" value="BFD48264.1"/>
    <property type="molecule type" value="Genomic_DNA"/>
</dbReference>
<evidence type="ECO:0000313" key="1">
    <source>
        <dbReference type="EMBL" id="BFD48264.1"/>
    </source>
</evidence>
<protein>
    <recommendedName>
        <fullName evidence="2">Mutator family transposase</fullName>
    </recommendedName>
</protein>
<evidence type="ECO:0008006" key="2">
    <source>
        <dbReference type="Google" id="ProtNLM"/>
    </source>
</evidence>